<dbReference type="EMBL" id="CP041217">
    <property type="protein sequence ID" value="QDH23469.1"/>
    <property type="molecule type" value="Genomic_DNA"/>
</dbReference>
<accession>A0A4Y6V0C1</accession>
<sequence length="214" mass="25496">MSDKLDMEELLTAIKPMYTEVTKKAYHEFSQEFFEKTKSEELLIVVLRSHIFIEHEIEILLRNFCIDVKKTKLQFYSQKLDLINSTGVLKKELYDSLSFVNEIRNKFAHRLDYKFDDEIYNTLYSKLPEDTRESLKKEFAPKKLRLDNSGYLLAMRHVLSSLWAELKAMSLDLWGRKTFALDIDEKIYEDARFYLQKHIEESNQILESSKSQKD</sequence>
<dbReference type="KEGG" id="saca:FFV09_22950"/>
<dbReference type="RefSeq" id="WP_141450006.1">
    <property type="nucleotide sequence ID" value="NZ_CP041217.1"/>
</dbReference>
<dbReference type="AlphaFoldDB" id="A0A4Y6V0C1"/>
<dbReference type="SUPFAM" id="SSF158668">
    <property type="entry name" value="MtlR-like"/>
    <property type="match status" value="1"/>
</dbReference>
<proteinExistence type="predicted"/>
<gene>
    <name evidence="1" type="ORF">FFV09_22950</name>
</gene>
<reference evidence="1 2" key="1">
    <citation type="submission" date="2019-06" db="EMBL/GenBank/DDBJ databases">
        <title>Saccharibacillus brassicae sp. nov., an endophytic bacterium isolated from Chinese cabbage seeds (Brassica pekinensis).</title>
        <authorList>
            <person name="Jiang L."/>
            <person name="Lee J."/>
            <person name="Kim S.W."/>
        </authorList>
    </citation>
    <scope>NUCLEOTIDE SEQUENCE [LARGE SCALE GENOMIC DNA]</scope>
    <source>
        <strain evidence="2">KCTC 43072 / ATSA2</strain>
    </source>
</reference>
<keyword evidence="2" id="KW-1185">Reference proteome</keyword>
<evidence type="ECO:0000313" key="2">
    <source>
        <dbReference type="Proteomes" id="UP000316968"/>
    </source>
</evidence>
<dbReference type="Gene3D" id="1.20.120.330">
    <property type="entry name" value="Nucleotidyltransferases domain 2"/>
    <property type="match status" value="1"/>
</dbReference>
<dbReference type="Proteomes" id="UP000316968">
    <property type="component" value="Chromosome"/>
</dbReference>
<organism evidence="1 2">
    <name type="scientific">Saccharibacillus brassicae</name>
    <dbReference type="NCBI Taxonomy" id="2583377"/>
    <lineage>
        <taxon>Bacteria</taxon>
        <taxon>Bacillati</taxon>
        <taxon>Bacillota</taxon>
        <taxon>Bacilli</taxon>
        <taxon>Bacillales</taxon>
        <taxon>Paenibacillaceae</taxon>
        <taxon>Saccharibacillus</taxon>
    </lineage>
</organism>
<name>A0A4Y6V0C1_SACBS</name>
<dbReference type="InterPro" id="IPR038026">
    <property type="entry name" value="MtlR-like_sf"/>
</dbReference>
<evidence type="ECO:0000313" key="1">
    <source>
        <dbReference type="EMBL" id="QDH23469.1"/>
    </source>
</evidence>
<dbReference type="OrthoDB" id="2628554at2"/>
<protein>
    <submittedName>
        <fullName evidence="1">Uncharacterized protein</fullName>
    </submittedName>
</protein>